<reference evidence="11" key="1">
    <citation type="journal article" date="2018" name="Nat. Microbiol.">
        <title>Leveraging single-cell genomics to expand the fungal tree of life.</title>
        <authorList>
            <person name="Ahrendt S.R."/>
            <person name="Quandt C.A."/>
            <person name="Ciobanu D."/>
            <person name="Clum A."/>
            <person name="Salamov A."/>
            <person name="Andreopoulos B."/>
            <person name="Cheng J.F."/>
            <person name="Woyke T."/>
            <person name="Pelin A."/>
            <person name="Henrissat B."/>
            <person name="Reynolds N.K."/>
            <person name="Benny G.L."/>
            <person name="Smith M.E."/>
            <person name="James T.Y."/>
            <person name="Grigoriev I.V."/>
        </authorList>
    </citation>
    <scope>NUCLEOTIDE SEQUENCE [LARGE SCALE GENOMIC DNA]</scope>
    <source>
        <strain evidence="11">RSA 1356</strain>
    </source>
</reference>
<feature type="non-terminal residue" evidence="10">
    <location>
        <position position="1"/>
    </location>
</feature>
<feature type="domain" description="S1 motif" evidence="9">
    <location>
        <begin position="780"/>
        <end position="849"/>
    </location>
</feature>
<dbReference type="Pfam" id="PF23459">
    <property type="entry name" value="S1_RRP5"/>
    <property type="match status" value="2"/>
</dbReference>
<feature type="domain" description="S1 motif" evidence="9">
    <location>
        <begin position="502"/>
        <end position="572"/>
    </location>
</feature>
<evidence type="ECO:0000313" key="11">
    <source>
        <dbReference type="Proteomes" id="UP000271241"/>
    </source>
</evidence>
<keyword evidence="5" id="KW-0539">Nucleus</keyword>
<feature type="non-terminal residue" evidence="10">
    <location>
        <position position="1748"/>
    </location>
</feature>
<evidence type="ECO:0000256" key="7">
    <source>
        <dbReference type="SAM" id="Coils"/>
    </source>
</evidence>
<evidence type="ECO:0000259" key="9">
    <source>
        <dbReference type="PROSITE" id="PS50126"/>
    </source>
</evidence>
<keyword evidence="4" id="KW-0677">Repeat</keyword>
<dbReference type="InterPro" id="IPR011990">
    <property type="entry name" value="TPR-like_helical_dom_sf"/>
</dbReference>
<feature type="domain" description="S1 motif" evidence="9">
    <location>
        <begin position="72"/>
        <end position="198"/>
    </location>
</feature>
<keyword evidence="7" id="KW-0175">Coiled coil</keyword>
<evidence type="ECO:0000313" key="10">
    <source>
        <dbReference type="EMBL" id="RKP09133.1"/>
    </source>
</evidence>
<dbReference type="Gene3D" id="1.25.40.10">
    <property type="entry name" value="Tetratricopeptide repeat domain"/>
    <property type="match status" value="1"/>
</dbReference>
<dbReference type="GO" id="GO:0003723">
    <property type="term" value="F:RNA binding"/>
    <property type="evidence" value="ECO:0007669"/>
    <property type="project" value="TreeGrafter"/>
</dbReference>
<dbReference type="SUPFAM" id="SSF48452">
    <property type="entry name" value="TPR-like"/>
    <property type="match status" value="2"/>
</dbReference>
<dbReference type="SMART" id="SM00386">
    <property type="entry name" value="HAT"/>
    <property type="match status" value="5"/>
</dbReference>
<dbReference type="PROSITE" id="PS50126">
    <property type="entry name" value="S1"/>
    <property type="match status" value="11"/>
</dbReference>
<dbReference type="Pfam" id="PF00575">
    <property type="entry name" value="S1"/>
    <property type="match status" value="4"/>
</dbReference>
<dbReference type="FunFam" id="2.40.50.140:FF:000155">
    <property type="entry name" value="rRNA biogenesis protein RRP5"/>
    <property type="match status" value="1"/>
</dbReference>
<dbReference type="InterPro" id="IPR012340">
    <property type="entry name" value="NA-bd_OB-fold"/>
</dbReference>
<feature type="domain" description="S1 motif" evidence="9">
    <location>
        <begin position="1076"/>
        <end position="1146"/>
    </location>
</feature>
<feature type="domain" description="S1 motif" evidence="9">
    <location>
        <begin position="409"/>
        <end position="485"/>
    </location>
</feature>
<gene>
    <name evidence="10" type="ORF">THASP1DRAFT_3428</name>
</gene>
<dbReference type="EMBL" id="KZ992539">
    <property type="protein sequence ID" value="RKP09133.1"/>
    <property type="molecule type" value="Genomic_DNA"/>
</dbReference>
<feature type="region of interest" description="Disordered" evidence="8">
    <location>
        <begin position="1342"/>
        <end position="1412"/>
    </location>
</feature>
<keyword evidence="11" id="KW-1185">Reference proteome</keyword>
<dbReference type="STRING" id="78915.A0A4P9XSL2"/>
<feature type="region of interest" description="Disordered" evidence="8">
    <location>
        <begin position="115"/>
        <end position="151"/>
    </location>
</feature>
<evidence type="ECO:0000256" key="8">
    <source>
        <dbReference type="SAM" id="MobiDB-lite"/>
    </source>
</evidence>
<dbReference type="GO" id="GO:0006364">
    <property type="term" value="P:rRNA processing"/>
    <property type="evidence" value="ECO:0007669"/>
    <property type="project" value="UniProtKB-KW"/>
</dbReference>
<name>A0A4P9XSL2_9FUNG</name>
<feature type="domain" description="S1 motif" evidence="9">
    <location>
        <begin position="307"/>
        <end position="381"/>
    </location>
</feature>
<dbReference type="FunFam" id="1.25.40.10:FF:000065">
    <property type="entry name" value="Programmed cell death 11"/>
    <property type="match status" value="1"/>
</dbReference>
<dbReference type="Pfam" id="PF23231">
    <property type="entry name" value="HAT_Syf1_CNRKL1_C"/>
    <property type="match status" value="1"/>
</dbReference>
<dbReference type="PANTHER" id="PTHR23270:SF10">
    <property type="entry name" value="PROTEIN RRP5 HOMOLOG"/>
    <property type="match status" value="1"/>
</dbReference>
<feature type="domain" description="S1 motif" evidence="9">
    <location>
        <begin position="684"/>
        <end position="758"/>
    </location>
</feature>
<keyword evidence="2" id="KW-0698">rRNA processing</keyword>
<protein>
    <recommendedName>
        <fullName evidence="9">S1 motif domain-containing protein</fullName>
    </recommendedName>
</protein>
<dbReference type="InterPro" id="IPR003029">
    <property type="entry name" value="S1_domain"/>
</dbReference>
<evidence type="ECO:0000256" key="5">
    <source>
        <dbReference type="ARBA" id="ARBA00023242"/>
    </source>
</evidence>
<dbReference type="InterPro" id="IPR057302">
    <property type="entry name" value="Rrp5_S1"/>
</dbReference>
<sequence length="1748" mass="190915">FPRGGGTGMTPLEYRSVMKQAERDLFSEHADAGANGAAAPKSTEGSDDDEDMDAQGAPGLVTGLTFKRLAVGTLLLGMISKINELSLVVTLPNHLVGQVAITEISEAITQRVEAAALEDDDDDEEEEDDDAGEQSDDEDANGTSAKQQRGLPDLQRMFRVGQWVRCAVVGLTGGDDADASTGGKKQRRQKKRIDLSLRVEHVNASVAALDLVAGLTMTAAVQSVEDHGYLLSIGMRDKSAFLMRKEAHAYEQKMNHGQPLQPGQLINVSLLEAAGANRVVRVTADPERVTRALLSEPLSNVNSLLPGELVSARITRVLPNGLACRVLEFFDAVVEVSHLPGMIAANERQLRSSFKVGDTISGRILYVSLSLAHKAIALTLLPHALAYEAPVVEGLPPAMNGVELGPRYGTILDQVTVRRADSGVGLLCELNALPGTYGYVHISRVSDKHLQSLSGTSGNWAIGTEHPARIVGYDPVDAMMQLSLQESVLSCPYLRVEDLPIGAIVKATVNKLTGTGMVVDLTDTPLTGFVPSMHLADVRLKQPEKKFKHGDKVTARVLNTDPNAKRVILTLKRTLVQSDLAPVCAFEEARVGEITHGFITAVRDYGCIVGLYGNLRVLCPTRELSETQVTDPHRLFNVGQSVRCRILSADPERQRIRVSFCTTPRANAGTSNTFSRDLSSIEVGQLVGARVTELRQDIVLLSLTGTEIRAALPVAHLSDHLDAVPRRLLAKIEVGQILEDLVVLTKNEQHANVLVSRKPLLVAAARAGQVCRSITDVREGDLVPGYVASVTKHGVFVDMLGGLCARAGKHNLSDQYVASPQEHFQQQQSVVCLVTKVDADENRVEIALKQAQLASATGIDLGSRQVQAPIDTTLKVVDDLKPGRATKARVDGIKPMQLNVMLADNLKGRVHVTNVYSRYEDIADPAHPFAGYKHPQTIDCQVIGWHGVRSHKSLAVTRKNTIADSVVELSLRPANATPSRAATGDFAANEEVLGFVADVHDKYLLVALSESVVGRVEAMAASSNAAVVAALGKHFQRGMAIKCRVLTVDAERKRIDLGVISGAQPPLLSFADVRVGMTVTGTVHTVNAEHGLALQLGKGLFGRVGLTDLSDNYAAKPTASYKKGQSVECAVVAVDADKKHITLSLRTSVVAQYRGDDSATEEVQDRVINSALDVNPGDVVRGYVRRVSDKGCFVSLGRGFDAMVKISELSDQFVKDWKSLVHVGQLVRGRVLGVDKLAEQVQMSLKRSSVSGKPQRLLGDFTVGEKVKATVKRVESYGAFLVPDNSQVSGLCHISEVSDSHVDDLTKVYSAGDRVKAVILNIDLDKKRIAFGLKASYFDDEDMVLDSEDDEDDDENESEDEEMEDAENSNASDEDAGSDSEDDEDGEDDDEDEEEEEESEVDSEGDGEDEEMADATPALQLGSGGFSWEAEDDLDAGIGAIEVPTSDSEADSDADKAQKKKGKKSKKQAAEMASDVTAELSSAAPTTAADFERLLLGSPNSSYLWINYVAFQLQMSELERARELAERALKTINFRETQERMNVWVAWLNLENRYGTAESLEATFHKALQTNEPKQVYLQLVRIYERSEKADLAEELYKTMTKKFNQSSKIWTQFGLFYLLQGKVDQSRKLLQRSLKSLPKRKHIKTISKFAQLEFKHGEPERGRTIFEGIVSNYPKRLDLWSVYLDMEVRAGDQDITRRLFQRITSLKFSSKKMKFLFKKWLSWEKSIGSVDGMEEVKQRALAFVQTA</sequence>
<dbReference type="InterPro" id="IPR057301">
    <property type="entry name" value="Rrp5_OB_4th"/>
</dbReference>
<dbReference type="InterPro" id="IPR019734">
    <property type="entry name" value="TPR_rpt"/>
</dbReference>
<dbReference type="OrthoDB" id="412781at2759"/>
<feature type="domain" description="S1 motif" evidence="9">
    <location>
        <begin position="1177"/>
        <end position="1246"/>
    </location>
</feature>
<dbReference type="SUPFAM" id="SSF50249">
    <property type="entry name" value="Nucleic acid-binding proteins"/>
    <property type="match status" value="10"/>
</dbReference>
<dbReference type="CDD" id="cd05697">
    <property type="entry name" value="S1_Rrp5_repeat_hs5"/>
    <property type="match status" value="1"/>
</dbReference>
<feature type="domain" description="S1 motif" evidence="9">
    <location>
        <begin position="989"/>
        <end position="1060"/>
    </location>
</feature>
<comment type="subcellular location">
    <subcellularLocation>
        <location evidence="1">Nucleus</location>
        <location evidence="1">Nucleolus</location>
    </subcellularLocation>
</comment>
<dbReference type="InterPro" id="IPR048059">
    <property type="entry name" value="Rrp5_S1_rpt_hs1_sc1"/>
</dbReference>
<feature type="domain" description="S1 motif" evidence="9">
    <location>
        <begin position="1264"/>
        <end position="1334"/>
    </location>
</feature>
<accession>A0A4P9XSL2</accession>
<evidence type="ECO:0000256" key="2">
    <source>
        <dbReference type="ARBA" id="ARBA00022552"/>
    </source>
</evidence>
<feature type="region of interest" description="Disordered" evidence="8">
    <location>
        <begin position="1442"/>
        <end position="1470"/>
    </location>
</feature>
<dbReference type="InterPro" id="IPR055430">
    <property type="entry name" value="HAT_Syf1_CNRKL1_C"/>
</dbReference>
<feature type="repeat" description="TPR" evidence="6">
    <location>
        <begin position="1608"/>
        <end position="1641"/>
    </location>
</feature>
<feature type="region of interest" description="Disordered" evidence="8">
    <location>
        <begin position="25"/>
        <end position="58"/>
    </location>
</feature>
<organism evidence="10 11">
    <name type="scientific">Thamnocephalis sphaerospora</name>
    <dbReference type="NCBI Taxonomy" id="78915"/>
    <lineage>
        <taxon>Eukaryota</taxon>
        <taxon>Fungi</taxon>
        <taxon>Fungi incertae sedis</taxon>
        <taxon>Zoopagomycota</taxon>
        <taxon>Zoopagomycotina</taxon>
        <taxon>Zoopagomycetes</taxon>
        <taxon>Zoopagales</taxon>
        <taxon>Sigmoideomycetaceae</taxon>
        <taxon>Thamnocephalis</taxon>
    </lineage>
</organism>
<keyword evidence="3" id="KW-0597">Phosphoprotein</keyword>
<dbReference type="InterPro" id="IPR045209">
    <property type="entry name" value="Rrp5"/>
</dbReference>
<feature type="coiled-coil region" evidence="7">
    <location>
        <begin position="1508"/>
        <end position="1535"/>
    </location>
</feature>
<dbReference type="Gene3D" id="2.40.50.140">
    <property type="entry name" value="Nucleic acid-binding proteins"/>
    <property type="match status" value="10"/>
</dbReference>
<dbReference type="Pfam" id="PF24685">
    <property type="entry name" value="OB_RRP5_4th"/>
    <property type="match status" value="1"/>
</dbReference>
<evidence type="ECO:0000256" key="6">
    <source>
        <dbReference type="PROSITE-ProRule" id="PRU00339"/>
    </source>
</evidence>
<dbReference type="PANTHER" id="PTHR23270">
    <property type="entry name" value="PROGRAMMED CELL DEATH PROTEIN 11 PRE-RRNA PROCESSING PROTEIN RRP5"/>
    <property type="match status" value="1"/>
</dbReference>
<dbReference type="Proteomes" id="UP000271241">
    <property type="component" value="Unassembled WGS sequence"/>
</dbReference>
<dbReference type="FunFam" id="2.40.50.140:FF:000103">
    <property type="entry name" value="protein RRP5 homolog"/>
    <property type="match status" value="5"/>
</dbReference>
<dbReference type="SMART" id="SM00316">
    <property type="entry name" value="S1"/>
    <property type="match status" value="13"/>
</dbReference>
<evidence type="ECO:0000256" key="1">
    <source>
        <dbReference type="ARBA" id="ARBA00004604"/>
    </source>
</evidence>
<feature type="domain" description="S1 motif" evidence="9">
    <location>
        <begin position="592"/>
        <end position="661"/>
    </location>
</feature>
<dbReference type="GO" id="GO:0032040">
    <property type="term" value="C:small-subunit processome"/>
    <property type="evidence" value="ECO:0007669"/>
    <property type="project" value="TreeGrafter"/>
</dbReference>
<feature type="compositionally biased region" description="Basic residues" evidence="8">
    <location>
        <begin position="1458"/>
        <end position="1467"/>
    </location>
</feature>
<keyword evidence="6" id="KW-0802">TPR repeat</keyword>
<proteinExistence type="predicted"/>
<dbReference type="CDD" id="cd05693">
    <property type="entry name" value="S1_Rrp5_repeat_hs1_sc1"/>
    <property type="match status" value="1"/>
</dbReference>
<evidence type="ECO:0000256" key="4">
    <source>
        <dbReference type="ARBA" id="ARBA00022737"/>
    </source>
</evidence>
<feature type="compositionally biased region" description="Acidic residues" evidence="8">
    <location>
        <begin position="116"/>
        <end position="140"/>
    </location>
</feature>
<dbReference type="InterPro" id="IPR003107">
    <property type="entry name" value="HAT"/>
</dbReference>
<dbReference type="PROSITE" id="PS50005">
    <property type="entry name" value="TPR"/>
    <property type="match status" value="1"/>
</dbReference>
<evidence type="ECO:0000256" key="3">
    <source>
        <dbReference type="ARBA" id="ARBA00022553"/>
    </source>
</evidence>